<dbReference type="EMBL" id="LR031577">
    <property type="protein sequence ID" value="VDD18043.1"/>
    <property type="molecule type" value="Genomic_DNA"/>
</dbReference>
<organism evidence="2">
    <name type="scientific">Brassica campestris</name>
    <name type="common">Field mustard</name>
    <dbReference type="NCBI Taxonomy" id="3711"/>
    <lineage>
        <taxon>Eukaryota</taxon>
        <taxon>Viridiplantae</taxon>
        <taxon>Streptophyta</taxon>
        <taxon>Embryophyta</taxon>
        <taxon>Tracheophyta</taxon>
        <taxon>Spermatophyta</taxon>
        <taxon>Magnoliopsida</taxon>
        <taxon>eudicotyledons</taxon>
        <taxon>Gunneridae</taxon>
        <taxon>Pentapetalae</taxon>
        <taxon>rosids</taxon>
        <taxon>malvids</taxon>
        <taxon>Brassicales</taxon>
        <taxon>Brassicaceae</taxon>
        <taxon>Brassiceae</taxon>
        <taxon>Brassica</taxon>
    </lineage>
</organism>
<evidence type="ECO:0000256" key="1">
    <source>
        <dbReference type="SAM" id="MobiDB-lite"/>
    </source>
</evidence>
<feature type="region of interest" description="Disordered" evidence="1">
    <location>
        <begin position="34"/>
        <end position="66"/>
    </location>
</feature>
<gene>
    <name evidence="2" type="ORF">BRAA10T43692Z</name>
</gene>
<protein>
    <submittedName>
        <fullName evidence="2">Uncharacterized protein</fullName>
    </submittedName>
</protein>
<sequence length="158" mass="17658">MCPFDDILMVSEIDQRSTPPLHARSEGNEIEDQLGIHNGFNNDEASNRSSSGSVVSNSESCDQSNAWETTFPLRSVEFEVNRGRRSPKAGSTSDNNRLVTIERPCESLNQNLSETRVVMKSPEEVIKIRSKHTGTGETVENSVSSHNKPYELRWTYGV</sequence>
<proteinExistence type="predicted"/>
<accession>A0A3P6CHY7</accession>
<feature type="compositionally biased region" description="Low complexity" evidence="1">
    <location>
        <begin position="47"/>
        <end position="60"/>
    </location>
</feature>
<reference evidence="2" key="1">
    <citation type="submission" date="2018-11" db="EMBL/GenBank/DDBJ databases">
        <authorList>
            <consortium name="Genoscope - CEA"/>
            <person name="William W."/>
        </authorList>
    </citation>
    <scope>NUCLEOTIDE SEQUENCE</scope>
</reference>
<name>A0A3P6CHY7_BRACM</name>
<dbReference type="AlphaFoldDB" id="A0A3P6CHY7"/>
<evidence type="ECO:0000313" key="2">
    <source>
        <dbReference type="EMBL" id="VDD18043.1"/>
    </source>
</evidence>